<reference evidence="1" key="1">
    <citation type="submission" date="2022-06" db="EMBL/GenBank/DDBJ databases">
        <title>Isolation of gut microbiota from human fecal samples.</title>
        <authorList>
            <person name="Pamer E.G."/>
            <person name="Barat B."/>
            <person name="Waligurski E."/>
            <person name="Medina S."/>
            <person name="Paddock L."/>
            <person name="Mostad J."/>
        </authorList>
    </citation>
    <scope>NUCLEOTIDE SEQUENCE</scope>
    <source>
        <strain evidence="1">DFI.9.91</strain>
    </source>
</reference>
<organism evidence="1 2">
    <name type="scientific">Intestinimonas massiliensis</name>
    <name type="common">ex Afouda et al. 2020</name>
    <dbReference type="NCBI Taxonomy" id="1673721"/>
    <lineage>
        <taxon>Bacteria</taxon>
        <taxon>Bacillati</taxon>
        <taxon>Bacillota</taxon>
        <taxon>Clostridia</taxon>
        <taxon>Eubacteriales</taxon>
        <taxon>Intestinimonas</taxon>
    </lineage>
</organism>
<evidence type="ECO:0000313" key="1">
    <source>
        <dbReference type="EMBL" id="MCQ4771181.1"/>
    </source>
</evidence>
<dbReference type="Proteomes" id="UP001204562">
    <property type="component" value="Unassembled WGS sequence"/>
</dbReference>
<proteinExistence type="predicted"/>
<comment type="caution">
    <text evidence="1">The sequence shown here is derived from an EMBL/GenBank/DDBJ whole genome shotgun (WGS) entry which is preliminary data.</text>
</comment>
<dbReference type="AlphaFoldDB" id="A0AAW5JRT8"/>
<accession>A0AAW5JRT8</accession>
<dbReference type="EMBL" id="JANFYS010000025">
    <property type="protein sequence ID" value="MCQ4771181.1"/>
    <property type="molecule type" value="Genomic_DNA"/>
</dbReference>
<gene>
    <name evidence="1" type="ORF">NE579_12010</name>
</gene>
<name>A0AAW5JRT8_9FIRM</name>
<protein>
    <recommendedName>
        <fullName evidence="3">XkdX family protein</fullName>
    </recommendedName>
</protein>
<evidence type="ECO:0008006" key="3">
    <source>
        <dbReference type="Google" id="ProtNLM"/>
    </source>
</evidence>
<dbReference type="RefSeq" id="WP_256304429.1">
    <property type="nucleotide sequence ID" value="NZ_JANFYS010000025.1"/>
</dbReference>
<evidence type="ECO:0000313" key="2">
    <source>
        <dbReference type="Proteomes" id="UP001204562"/>
    </source>
</evidence>
<sequence>MLYRTLKRLMERGQTQGLGEKLDIFFAADKLTREEYEELTGLLG</sequence>